<organism evidence="1 2">
    <name type="scientific">Paraglaciecola agarilytica NO2</name>
    <dbReference type="NCBI Taxonomy" id="1125747"/>
    <lineage>
        <taxon>Bacteria</taxon>
        <taxon>Pseudomonadati</taxon>
        <taxon>Pseudomonadota</taxon>
        <taxon>Gammaproteobacteria</taxon>
        <taxon>Alteromonadales</taxon>
        <taxon>Alteromonadaceae</taxon>
        <taxon>Paraglaciecola</taxon>
    </lineage>
</organism>
<dbReference type="EMBL" id="BAEK01000004">
    <property type="protein sequence ID" value="GAC02963.1"/>
    <property type="molecule type" value="Genomic_DNA"/>
</dbReference>
<protein>
    <submittedName>
        <fullName evidence="1">Uncharacterized protein</fullName>
    </submittedName>
</protein>
<name>A0ABQ0I0X0_9ALTE</name>
<evidence type="ECO:0000313" key="2">
    <source>
        <dbReference type="Proteomes" id="UP000008372"/>
    </source>
</evidence>
<comment type="caution">
    <text evidence="1">The sequence shown here is derived from an EMBL/GenBank/DDBJ whole genome shotgun (WGS) entry which is preliminary data.</text>
</comment>
<reference evidence="1 2" key="1">
    <citation type="journal article" date="2014" name="Environ. Microbiol.">
        <title>Comparative genomics of the marine bacterial genus Glaciecola reveals the high degree of genomic diversity and genomic characteristic for cold adaptation.</title>
        <authorList>
            <person name="Qin Q.L."/>
            <person name="Xie B.B."/>
            <person name="Yu Y."/>
            <person name="Shu Y.L."/>
            <person name="Rong J.C."/>
            <person name="Zhang Y.J."/>
            <person name="Zhao D.L."/>
            <person name="Chen X.L."/>
            <person name="Zhang X.Y."/>
            <person name="Chen B."/>
            <person name="Zhou B.C."/>
            <person name="Zhang Y.Z."/>
        </authorList>
    </citation>
    <scope>NUCLEOTIDE SEQUENCE [LARGE SCALE GENOMIC DNA]</scope>
    <source>
        <strain evidence="1 2">NO2</strain>
    </source>
</reference>
<sequence>MFDRHVFLIEIKNSESVRTAKLKVESLKRLLIRPSLFDFS</sequence>
<evidence type="ECO:0000313" key="1">
    <source>
        <dbReference type="EMBL" id="GAC02963.1"/>
    </source>
</evidence>
<gene>
    <name evidence="1" type="ORF">GAGA_0098</name>
</gene>
<keyword evidence="2" id="KW-1185">Reference proteome</keyword>
<accession>A0ABQ0I0X0</accession>
<proteinExistence type="predicted"/>
<dbReference type="Proteomes" id="UP000008372">
    <property type="component" value="Unassembled WGS sequence"/>
</dbReference>